<dbReference type="GO" id="GO:0051603">
    <property type="term" value="P:proteolysis involved in protein catabolic process"/>
    <property type="evidence" value="ECO:0007669"/>
    <property type="project" value="InterPro"/>
</dbReference>
<evidence type="ECO:0000256" key="5">
    <source>
        <dbReference type="ARBA" id="ARBA00022670"/>
    </source>
</evidence>
<keyword evidence="9" id="KW-0865">Zymogen</keyword>
<keyword evidence="7" id="KW-0378">Hydrolase</keyword>
<dbReference type="PANTHER" id="PTHR32194">
    <property type="entry name" value="METALLOPROTEASE TLDD"/>
    <property type="match status" value="1"/>
</dbReference>
<dbReference type="GO" id="GO:0005737">
    <property type="term" value="C:cytoplasm"/>
    <property type="evidence" value="ECO:0007669"/>
    <property type="project" value="TreeGrafter"/>
</dbReference>
<keyword evidence="13" id="KW-1185">Reference proteome</keyword>
<evidence type="ECO:0000256" key="4">
    <source>
        <dbReference type="ARBA" id="ARBA00022490"/>
    </source>
</evidence>
<dbReference type="GO" id="GO:0005839">
    <property type="term" value="C:proteasome core complex"/>
    <property type="evidence" value="ECO:0007669"/>
    <property type="project" value="InterPro"/>
</dbReference>
<keyword evidence="6" id="KW-0888">Threonine protease</keyword>
<feature type="signal peptide" evidence="11">
    <location>
        <begin position="1"/>
        <end position="17"/>
    </location>
</feature>
<dbReference type="Gene3D" id="3.60.20.10">
    <property type="entry name" value="Glutamine Phosphoribosylpyrophosphate, subunit 1, domain 1"/>
    <property type="match status" value="1"/>
</dbReference>
<evidence type="ECO:0000256" key="6">
    <source>
        <dbReference type="ARBA" id="ARBA00022698"/>
    </source>
</evidence>
<evidence type="ECO:0000256" key="2">
    <source>
        <dbReference type="ARBA" id="ARBA00004123"/>
    </source>
</evidence>
<reference evidence="12" key="1">
    <citation type="submission" date="2021-11" db="EMBL/GenBank/DDBJ databases">
        <authorList>
            <consortium name="Genoscope - CEA"/>
            <person name="William W."/>
        </authorList>
    </citation>
    <scope>NUCLEOTIDE SEQUENCE</scope>
</reference>
<feature type="active site" description="Nucleophile" evidence="10">
    <location>
        <position position="70"/>
    </location>
</feature>
<feature type="chain" id="PRO_5035156141" description="proteasome endopeptidase complex" evidence="11">
    <location>
        <begin position="18"/>
        <end position="264"/>
    </location>
</feature>
<evidence type="ECO:0000256" key="10">
    <source>
        <dbReference type="PIRSR" id="PIRSR600243-1"/>
    </source>
</evidence>
<evidence type="ECO:0000313" key="12">
    <source>
        <dbReference type="EMBL" id="CAH0365896.1"/>
    </source>
</evidence>
<name>A0A8J2SE83_9STRA</name>
<dbReference type="InterPro" id="IPR029055">
    <property type="entry name" value="Ntn_hydrolases_N"/>
</dbReference>
<dbReference type="GO" id="GO:0004298">
    <property type="term" value="F:threonine-type endopeptidase activity"/>
    <property type="evidence" value="ECO:0007669"/>
    <property type="project" value="UniProtKB-KW"/>
</dbReference>
<comment type="catalytic activity">
    <reaction evidence="1">
        <text>Cleavage of peptide bonds with very broad specificity.</text>
        <dbReference type="EC" id="3.4.25.1"/>
    </reaction>
</comment>
<dbReference type="Pfam" id="PF00227">
    <property type="entry name" value="Proteasome"/>
    <property type="match status" value="1"/>
</dbReference>
<dbReference type="InterPro" id="IPR001353">
    <property type="entry name" value="Proteasome_sua/b"/>
</dbReference>
<dbReference type="EMBL" id="CAKKNE010000001">
    <property type="protein sequence ID" value="CAH0365896.1"/>
    <property type="molecule type" value="Genomic_DNA"/>
</dbReference>
<protein>
    <recommendedName>
        <fullName evidence="3">proteasome endopeptidase complex</fullName>
        <ecNumber evidence="3">3.4.25.1</ecNumber>
    </recommendedName>
</protein>
<dbReference type="PRINTS" id="PR00141">
    <property type="entry name" value="PROTEASOME"/>
</dbReference>
<dbReference type="Proteomes" id="UP000789595">
    <property type="component" value="Unassembled WGS sequence"/>
</dbReference>
<accession>A0A8J2SE83</accession>
<comment type="caution">
    <text evidence="12">The sequence shown here is derived from an EMBL/GenBank/DDBJ whole genome shotgun (WGS) entry which is preliminary data.</text>
</comment>
<organism evidence="12 13">
    <name type="scientific">Pelagomonas calceolata</name>
    <dbReference type="NCBI Taxonomy" id="35677"/>
    <lineage>
        <taxon>Eukaryota</taxon>
        <taxon>Sar</taxon>
        <taxon>Stramenopiles</taxon>
        <taxon>Ochrophyta</taxon>
        <taxon>Pelagophyceae</taxon>
        <taxon>Pelagomonadales</taxon>
        <taxon>Pelagomonadaceae</taxon>
        <taxon>Pelagomonas</taxon>
    </lineage>
</organism>
<dbReference type="OrthoDB" id="37597at2759"/>
<comment type="subcellular location">
    <subcellularLocation>
        <location evidence="2">Nucleus</location>
    </subcellularLocation>
</comment>
<evidence type="ECO:0000256" key="1">
    <source>
        <dbReference type="ARBA" id="ARBA00001198"/>
    </source>
</evidence>
<keyword evidence="5" id="KW-0645">Protease</keyword>
<evidence type="ECO:0000313" key="13">
    <source>
        <dbReference type="Proteomes" id="UP000789595"/>
    </source>
</evidence>
<sequence length="264" mass="27794">MRLPAALLLLLCARASGDAPLELVAQLRAVQRDSPLLDSMKDDVADVPPHELAQARASLGDDVTRGFHGTTTVAFQYEGGTVCCVDSRASLGTFVGSSAEKIIPISKKTLGTMAGSAADCVSWLRLLSALSKLHELENGAPLRASQAARTLGSLLRRRRGDDYGVGTMVFDSDALYYVDGEGYELKGSAFAVGSGSVYAYPALEANLDGLVDAAAALEIAERAVATAAVRDAYSGGLLNLCVAEKGAEGWRRLLRRHAPVLLNT</sequence>
<evidence type="ECO:0000256" key="9">
    <source>
        <dbReference type="ARBA" id="ARBA00023145"/>
    </source>
</evidence>
<dbReference type="PROSITE" id="PS51476">
    <property type="entry name" value="PROTEASOME_BETA_2"/>
    <property type="match status" value="1"/>
</dbReference>
<dbReference type="InterPro" id="IPR023333">
    <property type="entry name" value="Proteasome_suB-type"/>
</dbReference>
<keyword evidence="4" id="KW-0963">Cytoplasm</keyword>
<keyword evidence="8" id="KW-0647">Proteasome</keyword>
<gene>
    <name evidence="12" type="ORF">PECAL_1P23580</name>
</gene>
<dbReference type="EC" id="3.4.25.1" evidence="3"/>
<dbReference type="GO" id="GO:0005634">
    <property type="term" value="C:nucleus"/>
    <property type="evidence" value="ECO:0007669"/>
    <property type="project" value="UniProtKB-SubCell"/>
</dbReference>
<dbReference type="SUPFAM" id="SSF56235">
    <property type="entry name" value="N-terminal nucleophile aminohydrolases (Ntn hydrolases)"/>
    <property type="match status" value="1"/>
</dbReference>
<dbReference type="PANTHER" id="PTHR32194:SF3">
    <property type="entry name" value="PROTEASOME SUBUNIT BETA"/>
    <property type="match status" value="1"/>
</dbReference>
<evidence type="ECO:0000256" key="7">
    <source>
        <dbReference type="ARBA" id="ARBA00022801"/>
    </source>
</evidence>
<keyword evidence="11" id="KW-0732">Signal</keyword>
<evidence type="ECO:0000256" key="8">
    <source>
        <dbReference type="ARBA" id="ARBA00022942"/>
    </source>
</evidence>
<dbReference type="AlphaFoldDB" id="A0A8J2SE83"/>
<evidence type="ECO:0000256" key="11">
    <source>
        <dbReference type="SAM" id="SignalP"/>
    </source>
</evidence>
<evidence type="ECO:0000256" key="3">
    <source>
        <dbReference type="ARBA" id="ARBA00012039"/>
    </source>
</evidence>
<proteinExistence type="predicted"/>
<dbReference type="InterPro" id="IPR000243">
    <property type="entry name" value="Pept_T1A_subB"/>
</dbReference>